<dbReference type="AlphaFoldDB" id="A0A242N0D0"/>
<dbReference type="RefSeq" id="WP_062172462.1">
    <property type="nucleotide sequence ID" value="NZ_MSRG01000063.1"/>
</dbReference>
<sequence length="485" mass="49139">MARLLFPSSAETVTCMRCGNAIPGDADTCPHCGADHGGSLAGANTSALAGGLRLPFAARRGSLAAPSPYPSLPEEAEFAGTGEQRWDNSKSVTLGAIMLALIAGGVIYSQSGEHEGAISGTPAGHSAYGAIDMKAALGASAPVIHSAAVAREKPAAPAPVVATPTIADTTARVPATPAAVIDNLQAARDAIERGDLTTARRRFSKIPAAQLSAGNIQRTQSELVGLERTRDNLLQMARGCEATGSWVCVRQNARDVLAIDASNVEAQTLVEHAITRSGWLNKTPPAMAHVAPKPNATAPVATVTPPVRRIASVPAEQPRSIPVMPAPTQLAPVASDSTRVGTGSHAPLTSSAIAAPQASTSTSSFIPMPDGPGTPVVRAASPAAPAAVRTPAADASAAARDQTTPVTEAVAAHAAVIPATATSITATTNSATVPTTRTVASGDSAQSTAQPKAIARNTMDADAEERAILESGWTKGSSKQRPPSQ</sequence>
<dbReference type="EMBL" id="NBTZ01000033">
    <property type="protein sequence ID" value="OTP77141.1"/>
    <property type="molecule type" value="Genomic_DNA"/>
</dbReference>
<proteinExistence type="predicted"/>
<reference evidence="1 2" key="1">
    <citation type="submission" date="2017-03" db="EMBL/GenBank/DDBJ databases">
        <title>Genome analysis of strain PAMC 26577.</title>
        <authorList>
            <person name="Oh H.-M."/>
            <person name="Yang J.-A."/>
        </authorList>
    </citation>
    <scope>NUCLEOTIDE SEQUENCE [LARGE SCALE GENOMIC DNA]</scope>
    <source>
        <strain evidence="1 2">PAMC 26577</strain>
    </source>
</reference>
<evidence type="ECO:0000313" key="1">
    <source>
        <dbReference type="EMBL" id="OTP77141.1"/>
    </source>
</evidence>
<dbReference type="Proteomes" id="UP000195221">
    <property type="component" value="Unassembled WGS sequence"/>
</dbReference>
<name>A0A242N0D0_CABSO</name>
<evidence type="ECO:0000313" key="2">
    <source>
        <dbReference type="Proteomes" id="UP000195221"/>
    </source>
</evidence>
<accession>A0A242N0D0</accession>
<comment type="caution">
    <text evidence="1">The sequence shown here is derived from an EMBL/GenBank/DDBJ whole genome shotgun (WGS) entry which is preliminary data.</text>
</comment>
<protein>
    <submittedName>
        <fullName evidence="1">Uncharacterized protein</fullName>
    </submittedName>
</protein>
<organism evidence="1 2">
    <name type="scientific">Caballeronia sordidicola</name>
    <name type="common">Burkholderia sordidicola</name>
    <dbReference type="NCBI Taxonomy" id="196367"/>
    <lineage>
        <taxon>Bacteria</taxon>
        <taxon>Pseudomonadati</taxon>
        <taxon>Pseudomonadota</taxon>
        <taxon>Betaproteobacteria</taxon>
        <taxon>Burkholderiales</taxon>
        <taxon>Burkholderiaceae</taxon>
        <taxon>Caballeronia</taxon>
    </lineage>
</organism>
<gene>
    <name evidence="1" type="ORF">PAMC26577_09245</name>
</gene>